<evidence type="ECO:0000256" key="1">
    <source>
        <dbReference type="SAM" id="Phobius"/>
    </source>
</evidence>
<keyword evidence="1" id="KW-0472">Membrane</keyword>
<keyword evidence="1" id="KW-1133">Transmembrane helix</keyword>
<dbReference type="EMBL" id="MUJZ01063054">
    <property type="protein sequence ID" value="OTF70993.1"/>
    <property type="molecule type" value="Genomic_DNA"/>
</dbReference>
<dbReference type="AlphaFoldDB" id="A0A1Y3ATK4"/>
<evidence type="ECO:0000313" key="3">
    <source>
        <dbReference type="Proteomes" id="UP000194236"/>
    </source>
</evidence>
<evidence type="ECO:0000313" key="2">
    <source>
        <dbReference type="EMBL" id="OTF70993.1"/>
    </source>
</evidence>
<proteinExistence type="predicted"/>
<sequence>MFEFGFSLEEFASEDYALLFFLSFFAAIIYTLITGYLIGMRSFKIFLKCLIKNSRLFFFILRRPQRLFDFKLQFLIVQKLMLKDENPPSIEQIKRNVIAFEIYRETLQNSRHTILLNLIELRLIHLRRKFEKEFLEFSVLNRYGREKQVKKLAKNMINQFGRTVGYGQPN</sequence>
<protein>
    <submittedName>
        <fullName evidence="2">Uncharacterized protein</fullName>
    </submittedName>
</protein>
<accession>A0A1Y3ATK4</accession>
<keyword evidence="1" id="KW-0812">Transmembrane</keyword>
<keyword evidence="3" id="KW-1185">Reference proteome</keyword>
<name>A0A1Y3ATK4_EURMA</name>
<dbReference type="Proteomes" id="UP000194236">
    <property type="component" value="Unassembled WGS sequence"/>
</dbReference>
<dbReference type="OrthoDB" id="10427870at2759"/>
<feature type="transmembrane region" description="Helical" evidence="1">
    <location>
        <begin position="16"/>
        <end position="38"/>
    </location>
</feature>
<gene>
    <name evidence="2" type="ORF">BLA29_009180</name>
</gene>
<organism evidence="2 3">
    <name type="scientific">Euroglyphus maynei</name>
    <name type="common">Mayne's house dust mite</name>
    <dbReference type="NCBI Taxonomy" id="6958"/>
    <lineage>
        <taxon>Eukaryota</taxon>
        <taxon>Metazoa</taxon>
        <taxon>Ecdysozoa</taxon>
        <taxon>Arthropoda</taxon>
        <taxon>Chelicerata</taxon>
        <taxon>Arachnida</taxon>
        <taxon>Acari</taxon>
        <taxon>Acariformes</taxon>
        <taxon>Sarcoptiformes</taxon>
        <taxon>Astigmata</taxon>
        <taxon>Psoroptidia</taxon>
        <taxon>Analgoidea</taxon>
        <taxon>Pyroglyphidae</taxon>
        <taxon>Pyroglyphinae</taxon>
        <taxon>Euroglyphus</taxon>
    </lineage>
</organism>
<feature type="non-terminal residue" evidence="2">
    <location>
        <position position="170"/>
    </location>
</feature>
<reference evidence="2 3" key="1">
    <citation type="submission" date="2017-03" db="EMBL/GenBank/DDBJ databases">
        <title>Genome Survey of Euroglyphus maynei.</title>
        <authorList>
            <person name="Arlian L.G."/>
            <person name="Morgan M.S."/>
            <person name="Rider S.D."/>
        </authorList>
    </citation>
    <scope>NUCLEOTIDE SEQUENCE [LARGE SCALE GENOMIC DNA]</scope>
    <source>
        <strain evidence="2">Arlian Lab</strain>
        <tissue evidence="2">Whole body</tissue>
    </source>
</reference>
<comment type="caution">
    <text evidence="2">The sequence shown here is derived from an EMBL/GenBank/DDBJ whole genome shotgun (WGS) entry which is preliminary data.</text>
</comment>